<dbReference type="OrthoDB" id="1708389at2759"/>
<proteinExistence type="predicted"/>
<dbReference type="STRING" id="1165861.A0A0L0VJN4"/>
<dbReference type="Proteomes" id="UP000054564">
    <property type="component" value="Unassembled WGS sequence"/>
</dbReference>
<name>A0A0L0VJN4_9BASI</name>
<dbReference type="GO" id="GO:0006915">
    <property type="term" value="P:apoptotic process"/>
    <property type="evidence" value="ECO:0007669"/>
    <property type="project" value="InterPro"/>
</dbReference>
<feature type="region of interest" description="Disordered" evidence="1">
    <location>
        <begin position="1"/>
        <end position="135"/>
    </location>
</feature>
<evidence type="ECO:0000313" key="4">
    <source>
        <dbReference type="Proteomes" id="UP000054564"/>
    </source>
</evidence>
<evidence type="ECO:0000256" key="1">
    <source>
        <dbReference type="SAM" id="MobiDB-lite"/>
    </source>
</evidence>
<feature type="compositionally biased region" description="Low complexity" evidence="1">
    <location>
        <begin position="702"/>
        <end position="726"/>
    </location>
</feature>
<sequence length="874" mass="96601">MDLIQEPTGPSERGPPPLPPRPLHTVDSHAPGTQAIDDAEHSPSKTSNVNLPFDEQASTPASAAKPPQDTLNKSIEAREVSSSDQTPTWESEQHSTIPDPFQSDSSQQSAPVKKEQSGDAASHQTHTRVKSESDVSCWLDSTPDDVAQEPDYALDTYNDTLAEIEGIEVSEFLKRTSKYLNEVNFSAGESESAPVSIPTLDDFRSSTGVIDWVGFCNAYAAAQLDRYCPNVLHSSPTRASVSISQLKAHASRSYVAILPGLWDIIAGNQLSDVYRWENPQRTTFYLVTYYLLWAADLIPSFIVGYILYLLLDRQLNPPTISQLKQEVSHRHQLGKQAETIGSGGFWEIKNDTSGSVSKSLLGNSIVLAGVALGANVPSTGTSAAGPAPSSSLPKKSDYRGLYSFSRSLYSDHGHEIQDLLADLADIGEKVRNLYLWRRPQACWRASFMLIVVLLYTLAISQKWLIKNILGWLGIEFFFLLGFTDKYPKFRKILNPIWLILYDIPTDSEFALQVLQERGKNSNPSLNNRKLFNKHHHHHSHFLHKKSRSASSLSDQKPENSIDASSSNSSATQRQRGSIIPSDGPLVHAVRSVPGSDKLKRWSQKVAHGTSGAVNLAKKIYAGGHDEAPHSEPQSNLSESNDLLDHNVSYIPTKTFAILNGKVPGNLTVHKAWMCFEALRGFRTKTTNLKSTLIKPDSVSFSIPTRTRTTSTPSSSSSSSSSSISSSMPNSNEPQRKSSGGEQIIIRGSDTIEEEAGDEEEKDDDDDHNVDLTDFSADGTISNITRNDIIIIQFKEIIKIKKVKRSVIFGLGFRMSDGIEFHLDNSTVLSFDNIINRDEYFNHLLLLCSHHSPNNAGQHCDYSRHFPGRFDFVLG</sequence>
<feature type="compositionally biased region" description="Pro residues" evidence="1">
    <location>
        <begin position="13"/>
        <end position="22"/>
    </location>
</feature>
<feature type="compositionally biased region" description="Polar residues" evidence="1">
    <location>
        <begin position="44"/>
        <end position="61"/>
    </location>
</feature>
<feature type="transmembrane region" description="Helical" evidence="2">
    <location>
        <begin position="290"/>
        <end position="311"/>
    </location>
</feature>
<dbReference type="EMBL" id="AJIL01000046">
    <property type="protein sequence ID" value="KNE99441.1"/>
    <property type="molecule type" value="Genomic_DNA"/>
</dbReference>
<reference evidence="4" key="1">
    <citation type="submission" date="2014-03" db="EMBL/GenBank/DDBJ databases">
        <title>The Genome Sequence of Puccinia striiformis f. sp. tritici PST-78.</title>
        <authorList>
            <consortium name="The Broad Institute Genome Sequencing Platform"/>
            <person name="Cuomo C."/>
            <person name="Hulbert S."/>
            <person name="Chen X."/>
            <person name="Walker B."/>
            <person name="Young S.K."/>
            <person name="Zeng Q."/>
            <person name="Gargeya S."/>
            <person name="Fitzgerald M."/>
            <person name="Haas B."/>
            <person name="Abouelleil A."/>
            <person name="Alvarado L."/>
            <person name="Arachchi H.M."/>
            <person name="Berlin A.M."/>
            <person name="Chapman S.B."/>
            <person name="Goldberg J."/>
            <person name="Griggs A."/>
            <person name="Gujja S."/>
            <person name="Hansen M."/>
            <person name="Howarth C."/>
            <person name="Imamovic A."/>
            <person name="Larimer J."/>
            <person name="McCowan C."/>
            <person name="Montmayeur A."/>
            <person name="Murphy C."/>
            <person name="Neiman D."/>
            <person name="Pearson M."/>
            <person name="Priest M."/>
            <person name="Roberts A."/>
            <person name="Saif S."/>
            <person name="Shea T."/>
            <person name="Sisk P."/>
            <person name="Sykes S."/>
            <person name="Wortman J."/>
            <person name="Nusbaum C."/>
            <person name="Birren B."/>
        </authorList>
    </citation>
    <scope>NUCLEOTIDE SEQUENCE [LARGE SCALE GENOMIC DNA]</scope>
    <source>
        <strain evidence="4">race PST-78</strain>
    </source>
</reference>
<keyword evidence="2" id="KW-0812">Transmembrane</keyword>
<feature type="compositionally biased region" description="Polar residues" evidence="1">
    <location>
        <begin position="727"/>
        <end position="740"/>
    </location>
</feature>
<dbReference type="PANTHER" id="PTHR37402:SF1">
    <property type="entry name" value="GRAM DOMAIN-CONTAINING PROTEIN 4"/>
    <property type="match status" value="1"/>
</dbReference>
<accession>A0A0L0VJN4</accession>
<gene>
    <name evidence="3" type="ORF">PSTG_07368</name>
</gene>
<protein>
    <recommendedName>
        <fullName evidence="5">GRAM domain-containing protein</fullName>
    </recommendedName>
</protein>
<comment type="caution">
    <text evidence="3">The sequence shown here is derived from an EMBL/GenBank/DDBJ whole genome shotgun (WGS) entry which is preliminary data.</text>
</comment>
<feature type="compositionally biased region" description="Low complexity" evidence="1">
    <location>
        <begin position="560"/>
        <end position="570"/>
    </location>
</feature>
<dbReference type="AlphaFoldDB" id="A0A0L0VJN4"/>
<keyword evidence="2" id="KW-1133">Transmembrane helix</keyword>
<evidence type="ECO:0008006" key="5">
    <source>
        <dbReference type="Google" id="ProtNLM"/>
    </source>
</evidence>
<evidence type="ECO:0000313" key="3">
    <source>
        <dbReference type="EMBL" id="KNE99441.1"/>
    </source>
</evidence>
<feature type="region of interest" description="Disordered" evidence="1">
    <location>
        <begin position="702"/>
        <end position="747"/>
    </location>
</feature>
<keyword evidence="4" id="KW-1185">Reference proteome</keyword>
<keyword evidence="2" id="KW-0472">Membrane</keyword>
<feature type="transmembrane region" description="Helical" evidence="2">
    <location>
        <begin position="441"/>
        <end position="458"/>
    </location>
</feature>
<evidence type="ECO:0000256" key="2">
    <source>
        <dbReference type="SAM" id="Phobius"/>
    </source>
</evidence>
<feature type="compositionally biased region" description="Low complexity" evidence="1">
    <location>
        <begin position="1"/>
        <end position="12"/>
    </location>
</feature>
<dbReference type="InterPro" id="IPR037847">
    <property type="entry name" value="GRAMDC4"/>
</dbReference>
<feature type="compositionally biased region" description="Polar residues" evidence="1">
    <location>
        <begin position="82"/>
        <end position="96"/>
    </location>
</feature>
<dbReference type="PANTHER" id="PTHR37402">
    <property type="entry name" value="GRAM DOMAIN-CONTAINING PROTEIN 4"/>
    <property type="match status" value="1"/>
</dbReference>
<organism evidence="3 4">
    <name type="scientific">Puccinia striiformis f. sp. tritici PST-78</name>
    <dbReference type="NCBI Taxonomy" id="1165861"/>
    <lineage>
        <taxon>Eukaryota</taxon>
        <taxon>Fungi</taxon>
        <taxon>Dikarya</taxon>
        <taxon>Basidiomycota</taxon>
        <taxon>Pucciniomycotina</taxon>
        <taxon>Pucciniomycetes</taxon>
        <taxon>Pucciniales</taxon>
        <taxon>Pucciniaceae</taxon>
        <taxon>Puccinia</taxon>
    </lineage>
</organism>
<feature type="region of interest" description="Disordered" evidence="1">
    <location>
        <begin position="542"/>
        <end position="586"/>
    </location>
</feature>